<dbReference type="SUPFAM" id="SSF81296">
    <property type="entry name" value="E set domains"/>
    <property type="match status" value="1"/>
</dbReference>
<organism evidence="7">
    <name type="scientific">freshwater metagenome</name>
    <dbReference type="NCBI Taxonomy" id="449393"/>
    <lineage>
        <taxon>unclassified sequences</taxon>
        <taxon>metagenomes</taxon>
        <taxon>ecological metagenomes</taxon>
    </lineage>
</organism>
<proteinExistence type="predicted"/>
<dbReference type="GO" id="GO:0030313">
    <property type="term" value="C:cell envelope"/>
    <property type="evidence" value="ECO:0007669"/>
    <property type="project" value="UniProtKB-SubCell"/>
</dbReference>
<accession>A0A6J6RK48</accession>
<dbReference type="EMBL" id="CAEZYP010000008">
    <property type="protein sequence ID" value="CAB4722723.1"/>
    <property type="molecule type" value="Genomic_DNA"/>
</dbReference>
<dbReference type="GO" id="GO:0006825">
    <property type="term" value="P:copper ion transport"/>
    <property type="evidence" value="ECO:0007669"/>
    <property type="project" value="InterPro"/>
</dbReference>
<dbReference type="InterPro" id="IPR007348">
    <property type="entry name" value="CopC_dom"/>
</dbReference>
<evidence type="ECO:0000313" key="6">
    <source>
        <dbReference type="EMBL" id="CAB4607056.1"/>
    </source>
</evidence>
<evidence type="ECO:0000256" key="2">
    <source>
        <dbReference type="ARBA" id="ARBA00022723"/>
    </source>
</evidence>
<evidence type="ECO:0000259" key="5">
    <source>
        <dbReference type="Pfam" id="PF04234"/>
    </source>
</evidence>
<comment type="subcellular location">
    <subcellularLocation>
        <location evidence="1">Cell envelope</location>
    </subcellularLocation>
</comment>
<name>A0A6J6RK48_9ZZZZ</name>
<keyword evidence="3" id="KW-0732">Signal</keyword>
<reference evidence="7" key="1">
    <citation type="submission" date="2020-05" db="EMBL/GenBank/DDBJ databases">
        <authorList>
            <person name="Chiriac C."/>
            <person name="Salcher M."/>
            <person name="Ghai R."/>
            <person name="Kavagutti S V."/>
        </authorList>
    </citation>
    <scope>NUCLEOTIDE SEQUENCE</scope>
</reference>
<keyword evidence="4" id="KW-0186">Copper</keyword>
<feature type="domain" description="CopC" evidence="5">
    <location>
        <begin position="26"/>
        <end position="123"/>
    </location>
</feature>
<protein>
    <submittedName>
        <fullName evidence="7">Unannotated protein</fullName>
    </submittedName>
</protein>
<dbReference type="AlphaFoldDB" id="A0A6J6RK48"/>
<evidence type="ECO:0000313" key="8">
    <source>
        <dbReference type="EMBL" id="CAB4821968.1"/>
    </source>
</evidence>
<evidence type="ECO:0000256" key="1">
    <source>
        <dbReference type="ARBA" id="ARBA00004196"/>
    </source>
</evidence>
<evidence type="ECO:0000256" key="4">
    <source>
        <dbReference type="ARBA" id="ARBA00023008"/>
    </source>
</evidence>
<dbReference type="EMBL" id="CAEZUV010000014">
    <property type="protein sequence ID" value="CAB4607056.1"/>
    <property type="molecule type" value="Genomic_DNA"/>
</dbReference>
<dbReference type="EMBL" id="CAFABJ010000015">
    <property type="protein sequence ID" value="CAB4821968.1"/>
    <property type="molecule type" value="Genomic_DNA"/>
</dbReference>
<dbReference type="GO" id="GO:0005886">
    <property type="term" value="C:plasma membrane"/>
    <property type="evidence" value="ECO:0007669"/>
    <property type="project" value="TreeGrafter"/>
</dbReference>
<dbReference type="Pfam" id="PF04234">
    <property type="entry name" value="CopC"/>
    <property type="match status" value="1"/>
</dbReference>
<keyword evidence="2" id="KW-0479">Metal-binding</keyword>
<dbReference type="PANTHER" id="PTHR34820:SF4">
    <property type="entry name" value="INNER MEMBRANE PROTEIN YEBZ"/>
    <property type="match status" value="1"/>
</dbReference>
<dbReference type="GO" id="GO:0005507">
    <property type="term" value="F:copper ion binding"/>
    <property type="evidence" value="ECO:0007669"/>
    <property type="project" value="InterPro"/>
</dbReference>
<dbReference type="PANTHER" id="PTHR34820">
    <property type="entry name" value="INNER MEMBRANE PROTEIN YEBZ"/>
    <property type="match status" value="1"/>
</dbReference>
<evidence type="ECO:0000256" key="3">
    <source>
        <dbReference type="ARBA" id="ARBA00022729"/>
    </source>
</evidence>
<dbReference type="Gene3D" id="2.60.40.1220">
    <property type="match status" value="1"/>
</dbReference>
<dbReference type="InterPro" id="IPR032694">
    <property type="entry name" value="CopC/D"/>
</dbReference>
<sequence>MKIRISLVVSALFFLPILNSPAAQAHAALESTVPAKGAVVAKTTNKVTMHFGEDILVIKGKNPNSILVSDSRGMKVSFGSTTISGAKISSALKAPLSPGKYTVKYRVVSADGHVVAGSYTFTVK</sequence>
<gene>
    <name evidence="6" type="ORF">UFOPK1856_00207</name>
    <name evidence="7" type="ORF">UFOPK2735_00141</name>
    <name evidence="8" type="ORF">UFOPK3217_00206</name>
</gene>
<dbReference type="GO" id="GO:0042597">
    <property type="term" value="C:periplasmic space"/>
    <property type="evidence" value="ECO:0007669"/>
    <property type="project" value="InterPro"/>
</dbReference>
<dbReference type="InterPro" id="IPR014756">
    <property type="entry name" value="Ig_E-set"/>
</dbReference>
<dbReference type="InterPro" id="IPR014755">
    <property type="entry name" value="Cu-Rt/internalin_Ig-like"/>
</dbReference>
<dbReference type="GO" id="GO:0046688">
    <property type="term" value="P:response to copper ion"/>
    <property type="evidence" value="ECO:0007669"/>
    <property type="project" value="InterPro"/>
</dbReference>
<evidence type="ECO:0000313" key="7">
    <source>
        <dbReference type="EMBL" id="CAB4722723.1"/>
    </source>
</evidence>